<dbReference type="KEGG" id="ares:IWH25_13895"/>
<reference evidence="1" key="1">
    <citation type="submission" date="2020-11" db="EMBL/GenBank/DDBJ databases">
        <title>Azospira restricta DSM 18626 genome sequence.</title>
        <authorList>
            <person name="Moe W.M."/>
        </authorList>
    </citation>
    <scope>NUCLEOTIDE SEQUENCE</scope>
    <source>
        <strain evidence="1">DSM 18626</strain>
    </source>
</reference>
<name>A0A974PWT9_9RHOO</name>
<gene>
    <name evidence="1" type="ORF">IWH25_13895</name>
</gene>
<proteinExistence type="predicted"/>
<sequence>MNDRNAPCTACFADGSRPQCRVFDSSGGALTIYSGLHASGRFAAMCLQADGRYRVCHEAERAAVVLPPPQARAA</sequence>
<dbReference type="AlphaFoldDB" id="A0A974PWT9"/>
<dbReference type="EMBL" id="CP064781">
    <property type="protein sequence ID" value="QRJ62850.1"/>
    <property type="molecule type" value="Genomic_DNA"/>
</dbReference>
<evidence type="ECO:0000313" key="1">
    <source>
        <dbReference type="EMBL" id="QRJ62850.1"/>
    </source>
</evidence>
<dbReference type="Proteomes" id="UP000663444">
    <property type="component" value="Chromosome"/>
</dbReference>
<protein>
    <submittedName>
        <fullName evidence="1">Uncharacterized protein</fullName>
    </submittedName>
</protein>
<dbReference type="RefSeq" id="WP_203386382.1">
    <property type="nucleotide sequence ID" value="NZ_CP064781.1"/>
</dbReference>
<organism evidence="1 2">
    <name type="scientific">Azospira restricta</name>
    <dbReference type="NCBI Taxonomy" id="404405"/>
    <lineage>
        <taxon>Bacteria</taxon>
        <taxon>Pseudomonadati</taxon>
        <taxon>Pseudomonadota</taxon>
        <taxon>Betaproteobacteria</taxon>
        <taxon>Rhodocyclales</taxon>
        <taxon>Rhodocyclaceae</taxon>
        <taxon>Azospira</taxon>
    </lineage>
</organism>
<keyword evidence="2" id="KW-1185">Reference proteome</keyword>
<evidence type="ECO:0000313" key="2">
    <source>
        <dbReference type="Proteomes" id="UP000663444"/>
    </source>
</evidence>
<accession>A0A974PWT9</accession>